<sequence>MEKAVAENLGEENFNPAFRQQFHVGAVLFQRRHIRNRNAVYPLHHHHVLATVIGVHLRDIQHGTIFKIAA</sequence>
<reference evidence="1 2" key="1">
    <citation type="submission" date="2015-03" db="EMBL/GenBank/DDBJ databases">
        <authorList>
            <consortium name="Pathogen Informatics"/>
        </authorList>
    </citation>
    <scope>NUCLEOTIDE SEQUENCE [LARGE SCALE GENOMIC DNA]</scope>
    <source>
        <strain evidence="1 2">3476</strain>
    </source>
</reference>
<dbReference type="AlphaFoldDB" id="A0A655CZE9"/>
<organism evidence="1 2">
    <name type="scientific">Salmonella enterica subsp. enterica serovar Bovismorbificans</name>
    <dbReference type="NCBI Taxonomy" id="58097"/>
    <lineage>
        <taxon>Bacteria</taxon>
        <taxon>Pseudomonadati</taxon>
        <taxon>Pseudomonadota</taxon>
        <taxon>Gammaproteobacteria</taxon>
        <taxon>Enterobacterales</taxon>
        <taxon>Enterobacteriaceae</taxon>
        <taxon>Salmonella</taxon>
    </lineage>
</organism>
<dbReference type="Proteomes" id="UP000039541">
    <property type="component" value="Unassembled WGS sequence"/>
</dbReference>
<name>A0A655CZE9_SALET</name>
<accession>A0A655CZE9</accession>
<protein>
    <submittedName>
        <fullName evidence="1">Uncharacterized protein</fullName>
    </submittedName>
</protein>
<evidence type="ECO:0000313" key="2">
    <source>
        <dbReference type="Proteomes" id="UP000039541"/>
    </source>
</evidence>
<gene>
    <name evidence="1" type="ORF">ERS008202_02583</name>
</gene>
<dbReference type="EMBL" id="CQPC01000033">
    <property type="protein sequence ID" value="CNU37120.1"/>
    <property type="molecule type" value="Genomic_DNA"/>
</dbReference>
<evidence type="ECO:0000313" key="1">
    <source>
        <dbReference type="EMBL" id="CNU37120.1"/>
    </source>
</evidence>
<proteinExistence type="predicted"/>